<accession>A0A3F3QD79</accession>
<dbReference type="Proteomes" id="UP000253729">
    <property type="component" value="Unassembled WGS sequence"/>
</dbReference>
<name>A0A3F3QD79_9EURO</name>
<dbReference type="AlphaFoldDB" id="A0A3F3QD79"/>
<organism evidence="1 2">
    <name type="scientific">Aspergillus welwitschiae</name>
    <dbReference type="NCBI Taxonomy" id="1341132"/>
    <lineage>
        <taxon>Eukaryota</taxon>
        <taxon>Fungi</taxon>
        <taxon>Dikarya</taxon>
        <taxon>Ascomycota</taxon>
        <taxon>Pezizomycotina</taxon>
        <taxon>Eurotiomycetes</taxon>
        <taxon>Eurotiomycetidae</taxon>
        <taxon>Eurotiales</taxon>
        <taxon>Aspergillaceae</taxon>
        <taxon>Aspergillus</taxon>
        <taxon>Aspergillus subgen. Circumdati</taxon>
    </lineage>
</organism>
<dbReference type="GeneID" id="38133386"/>
<dbReference type="EMBL" id="KZ852036">
    <property type="protein sequence ID" value="RDH36999.1"/>
    <property type="molecule type" value="Genomic_DNA"/>
</dbReference>
<reference evidence="1 2" key="1">
    <citation type="submission" date="2018-07" db="EMBL/GenBank/DDBJ databases">
        <title>The genomes of Aspergillus section Nigri reveals drivers in fungal speciation.</title>
        <authorList>
            <consortium name="DOE Joint Genome Institute"/>
            <person name="Vesth T.C."/>
            <person name="Nybo J."/>
            <person name="Theobald S."/>
            <person name="Brandl J."/>
            <person name="Frisvad J.C."/>
            <person name="Nielsen K.F."/>
            <person name="Lyhne E.K."/>
            <person name="Kogle M.E."/>
            <person name="Kuo A."/>
            <person name="Riley R."/>
            <person name="Clum A."/>
            <person name="Nolan M."/>
            <person name="Lipzen A."/>
            <person name="Salamov A."/>
            <person name="Henrissat B."/>
            <person name="Wiebenga A."/>
            <person name="De vries R.P."/>
            <person name="Grigoriev I.V."/>
            <person name="Mortensen U.H."/>
            <person name="Andersen M.R."/>
            <person name="Baker S.E."/>
        </authorList>
    </citation>
    <scope>NUCLEOTIDE SEQUENCE [LARGE SCALE GENOMIC DNA]</scope>
    <source>
        <strain evidence="1 2">CBS 139.54b</strain>
    </source>
</reference>
<dbReference type="RefSeq" id="XP_026630021.1">
    <property type="nucleotide sequence ID" value="XM_026765030.1"/>
</dbReference>
<proteinExistence type="predicted"/>
<protein>
    <submittedName>
        <fullName evidence="1">Uncharacterized protein</fullName>
    </submittedName>
</protein>
<evidence type="ECO:0000313" key="2">
    <source>
        <dbReference type="Proteomes" id="UP000253729"/>
    </source>
</evidence>
<gene>
    <name evidence="1" type="ORF">BDQ94DRAFT_137260</name>
</gene>
<evidence type="ECO:0000313" key="1">
    <source>
        <dbReference type="EMBL" id="RDH36999.1"/>
    </source>
</evidence>
<sequence>MELNECAHLVVAEKLPPPEQQSIHNGVLLKPNTNTNQPACISPADLIPMTADFSCSCIQDQQPELRVIGSIICVRCDARVPSDLSYAESESVHLERLPSEG</sequence>
<keyword evidence="2" id="KW-1185">Reference proteome</keyword>